<keyword evidence="1" id="KW-0812">Transmembrane</keyword>
<proteinExistence type="predicted"/>
<name>A0A845ABH7_9SPHN</name>
<dbReference type="Pfam" id="PF06835">
    <property type="entry name" value="LptC"/>
    <property type="match status" value="1"/>
</dbReference>
<accession>A0A845ABH7</accession>
<dbReference type="RefSeq" id="WP_160739535.1">
    <property type="nucleotide sequence ID" value="NZ_WTYQ01000003.1"/>
</dbReference>
<keyword evidence="3" id="KW-1185">Reference proteome</keyword>
<dbReference type="Proteomes" id="UP000460561">
    <property type="component" value="Unassembled WGS sequence"/>
</dbReference>
<evidence type="ECO:0000256" key="1">
    <source>
        <dbReference type="SAM" id="Phobius"/>
    </source>
</evidence>
<keyword evidence="1" id="KW-0472">Membrane</keyword>
<feature type="transmembrane region" description="Helical" evidence="1">
    <location>
        <begin position="25"/>
        <end position="46"/>
    </location>
</feature>
<reference evidence="2 3" key="1">
    <citation type="submission" date="2019-12" db="EMBL/GenBank/DDBJ databases">
        <title>Genomic-based taxomic classification of the family Erythrobacteraceae.</title>
        <authorList>
            <person name="Xu L."/>
        </authorList>
    </citation>
    <scope>NUCLEOTIDE SEQUENCE [LARGE SCALE GENOMIC DNA]</scope>
    <source>
        <strain evidence="2 3">DSM 18604</strain>
    </source>
</reference>
<protein>
    <submittedName>
        <fullName evidence="2">LPS export ABC transporter periplasmic protein LptC</fullName>
    </submittedName>
</protein>
<dbReference type="InterPro" id="IPR010664">
    <property type="entry name" value="LipoPS_assembly_LptC-rel"/>
</dbReference>
<dbReference type="EMBL" id="WTYQ01000003">
    <property type="protein sequence ID" value="MXP26351.1"/>
    <property type="molecule type" value="Genomic_DNA"/>
</dbReference>
<comment type="caution">
    <text evidence="2">The sequence shown here is derived from an EMBL/GenBank/DDBJ whole genome shotgun (WGS) entry which is preliminary data.</text>
</comment>
<keyword evidence="1" id="KW-1133">Transmembrane helix</keyword>
<evidence type="ECO:0000313" key="3">
    <source>
        <dbReference type="Proteomes" id="UP000460561"/>
    </source>
</evidence>
<dbReference type="AlphaFoldDB" id="A0A845ABH7"/>
<dbReference type="OrthoDB" id="7423492at2"/>
<gene>
    <name evidence="2" type="ORF">GRI39_09910</name>
</gene>
<evidence type="ECO:0000313" key="2">
    <source>
        <dbReference type="EMBL" id="MXP26351.1"/>
    </source>
</evidence>
<organism evidence="2 3">
    <name type="scientific">Altericroceibacterium indicum</name>
    <dbReference type="NCBI Taxonomy" id="374177"/>
    <lineage>
        <taxon>Bacteria</taxon>
        <taxon>Pseudomonadati</taxon>
        <taxon>Pseudomonadota</taxon>
        <taxon>Alphaproteobacteria</taxon>
        <taxon>Sphingomonadales</taxon>
        <taxon>Erythrobacteraceae</taxon>
        <taxon>Altericroceibacterium</taxon>
    </lineage>
</organism>
<sequence>MTIQADQIRDKRRHSAAPGGAHDRMVRWLAIVLPGLVGVVAALMLLTPLSPRGEVSFLLDRNDVGIAQDRLRVDNAMYRGQDKSGRPFSLRAGEAVQKTAAVPVVQMSDLIARILLPKGPAMLQARTGQYNIDKNEVFIDGLVRFTAADGYRMSASNVTVDLNNNTLFGKGRVEGSGPAGTFQGDSIEANLAERTVALEGNAGLRMIPNKLQTP</sequence>